<dbReference type="EMBL" id="QOCW01000001">
    <property type="protein sequence ID" value="RBW71229.1"/>
    <property type="molecule type" value="Genomic_DNA"/>
</dbReference>
<dbReference type="InterPro" id="IPR023214">
    <property type="entry name" value="HAD_sf"/>
</dbReference>
<evidence type="ECO:0000313" key="2">
    <source>
        <dbReference type="Proteomes" id="UP000253314"/>
    </source>
</evidence>
<organism evidence="1 2">
    <name type="scientific">Bacillus taeanensis</name>
    <dbReference type="NCBI Taxonomy" id="273032"/>
    <lineage>
        <taxon>Bacteria</taxon>
        <taxon>Bacillati</taxon>
        <taxon>Bacillota</taxon>
        <taxon>Bacilli</taxon>
        <taxon>Bacillales</taxon>
        <taxon>Bacillaceae</taxon>
        <taxon>Bacillus</taxon>
    </lineage>
</organism>
<dbReference type="RefSeq" id="WP_113803933.1">
    <property type="nucleotide sequence ID" value="NZ_QOCW01000001.1"/>
</dbReference>
<dbReference type="InterPro" id="IPR006379">
    <property type="entry name" value="HAD-SF_hydro_IIB"/>
</dbReference>
<dbReference type="CDD" id="cd07516">
    <property type="entry name" value="HAD_Pase"/>
    <property type="match status" value="1"/>
</dbReference>
<dbReference type="Gene3D" id="3.30.1240.10">
    <property type="match status" value="1"/>
</dbReference>
<dbReference type="Pfam" id="PF08282">
    <property type="entry name" value="Hydrolase_3"/>
    <property type="match status" value="1"/>
</dbReference>
<dbReference type="AlphaFoldDB" id="A0A366Y2K4"/>
<dbReference type="PROSITE" id="PS01228">
    <property type="entry name" value="COF_1"/>
    <property type="match status" value="1"/>
</dbReference>
<keyword evidence="1" id="KW-0378">Hydrolase</keyword>
<dbReference type="PROSITE" id="PS01229">
    <property type="entry name" value="COF_2"/>
    <property type="match status" value="1"/>
</dbReference>
<keyword evidence="2" id="KW-1185">Reference proteome</keyword>
<dbReference type="GO" id="GO:0005829">
    <property type="term" value="C:cytosol"/>
    <property type="evidence" value="ECO:0007669"/>
    <property type="project" value="TreeGrafter"/>
</dbReference>
<dbReference type="GO" id="GO:0000287">
    <property type="term" value="F:magnesium ion binding"/>
    <property type="evidence" value="ECO:0007669"/>
    <property type="project" value="TreeGrafter"/>
</dbReference>
<dbReference type="NCBIfam" id="TIGR00099">
    <property type="entry name" value="Cof-subfamily"/>
    <property type="match status" value="1"/>
</dbReference>
<comment type="caution">
    <text evidence="1">The sequence shown here is derived from an EMBL/GenBank/DDBJ whole genome shotgun (WGS) entry which is preliminary data.</text>
</comment>
<dbReference type="PANTHER" id="PTHR10000">
    <property type="entry name" value="PHOSPHOSERINE PHOSPHATASE"/>
    <property type="match status" value="1"/>
</dbReference>
<dbReference type="OrthoDB" id="9806027at2"/>
<reference evidence="1 2" key="1">
    <citation type="submission" date="2018-07" db="EMBL/GenBank/DDBJ databases">
        <title>Lottiidibacillus patelloidae gen. nov., sp. nov., isolated from the intestinal tract of a marine limpet and the reclassification of B. taeanensis BH030017T, B. algicola KMM 3737T and B. hwajinpoensis SW-72T as genus Lottiidibacillus.</title>
        <authorList>
            <person name="Liu R."/>
            <person name="Huang Z."/>
        </authorList>
    </citation>
    <scope>NUCLEOTIDE SEQUENCE [LARGE SCALE GENOMIC DNA]</scope>
    <source>
        <strain evidence="1 2">BH030017</strain>
    </source>
</reference>
<gene>
    <name evidence="1" type="ORF">DS031_00300</name>
</gene>
<dbReference type="SFLD" id="SFLDG01144">
    <property type="entry name" value="C2.B.4:_PGP_Like"/>
    <property type="match status" value="1"/>
</dbReference>
<dbReference type="Gene3D" id="3.40.50.1000">
    <property type="entry name" value="HAD superfamily/HAD-like"/>
    <property type="match status" value="1"/>
</dbReference>
<sequence>MKLIAIDLDGTLLNHHSEISQENIKAVNYARTQGIEVVIATGRAYFDVCRICDRAGLSSIKVISANGAALHSEKGKPLRSIPMERSDVEMSLKWLEENEFYYEVFTEKAIYTPQNSRDIMKIEIDRLKSANPNINEAALHEAAKKQYSQTGFAFVDGYQDILNTHAEVYNILAFSFDGEKRTAGWKHFKQYNHFTLVSSADHNFELEHKEASKGNALEMLAESLNIPLKETIAVGDSYNDVSMFQKAGVSVAMGNAKEDIKALCSMTTLTNDENGVAHAIYKIVDQAVKA</sequence>
<dbReference type="PANTHER" id="PTHR10000:SF55">
    <property type="entry name" value="5-AMINO-6-(5-PHOSPHO-D-RIBITYLAMINO)URACIL PHOSPHATASE YCSE"/>
    <property type="match status" value="1"/>
</dbReference>
<proteinExistence type="predicted"/>
<name>A0A366Y2K4_9BACI</name>
<protein>
    <submittedName>
        <fullName evidence="1">Cof-type HAD-IIB family hydrolase</fullName>
    </submittedName>
</protein>
<dbReference type="InterPro" id="IPR000150">
    <property type="entry name" value="Cof"/>
</dbReference>
<accession>A0A366Y2K4</accession>
<dbReference type="GO" id="GO:0016791">
    <property type="term" value="F:phosphatase activity"/>
    <property type="evidence" value="ECO:0007669"/>
    <property type="project" value="TreeGrafter"/>
</dbReference>
<dbReference type="SUPFAM" id="SSF56784">
    <property type="entry name" value="HAD-like"/>
    <property type="match status" value="1"/>
</dbReference>
<dbReference type="SFLD" id="SFLDG01140">
    <property type="entry name" value="C2.B:_Phosphomannomutase_and_P"/>
    <property type="match status" value="1"/>
</dbReference>
<dbReference type="NCBIfam" id="TIGR01484">
    <property type="entry name" value="HAD-SF-IIB"/>
    <property type="match status" value="1"/>
</dbReference>
<dbReference type="SFLD" id="SFLDS00003">
    <property type="entry name" value="Haloacid_Dehalogenase"/>
    <property type="match status" value="1"/>
</dbReference>
<evidence type="ECO:0000313" key="1">
    <source>
        <dbReference type="EMBL" id="RBW71229.1"/>
    </source>
</evidence>
<dbReference type="Proteomes" id="UP000253314">
    <property type="component" value="Unassembled WGS sequence"/>
</dbReference>
<dbReference type="InterPro" id="IPR036412">
    <property type="entry name" value="HAD-like_sf"/>
</dbReference>